<keyword evidence="3" id="KW-1185">Reference proteome</keyword>
<feature type="region of interest" description="Disordered" evidence="1">
    <location>
        <begin position="46"/>
        <end position="70"/>
    </location>
</feature>
<evidence type="ECO:0000313" key="3">
    <source>
        <dbReference type="Proteomes" id="UP000827986"/>
    </source>
</evidence>
<feature type="region of interest" description="Disordered" evidence="1">
    <location>
        <begin position="113"/>
        <end position="136"/>
    </location>
</feature>
<evidence type="ECO:0000313" key="2">
    <source>
        <dbReference type="EMBL" id="KAH1174331.1"/>
    </source>
</evidence>
<organism evidence="2 3">
    <name type="scientific">Mauremys mutica</name>
    <name type="common">yellowpond turtle</name>
    <dbReference type="NCBI Taxonomy" id="74926"/>
    <lineage>
        <taxon>Eukaryota</taxon>
        <taxon>Metazoa</taxon>
        <taxon>Chordata</taxon>
        <taxon>Craniata</taxon>
        <taxon>Vertebrata</taxon>
        <taxon>Euteleostomi</taxon>
        <taxon>Archelosauria</taxon>
        <taxon>Testudinata</taxon>
        <taxon>Testudines</taxon>
        <taxon>Cryptodira</taxon>
        <taxon>Durocryptodira</taxon>
        <taxon>Testudinoidea</taxon>
        <taxon>Geoemydidae</taxon>
        <taxon>Geoemydinae</taxon>
        <taxon>Mauremys</taxon>
    </lineage>
</organism>
<accession>A0A9D4AZA5</accession>
<protein>
    <submittedName>
        <fullName evidence="2">Uncharacterized protein</fullName>
    </submittedName>
</protein>
<sequence length="136" mass="14252">MQVCLVPCHDALAESLNSCYTSSHTALCRGPVCRALVLSESSGYVPGSPDLPQSTYPGAPEGPALHHLPPSAAAPFPLLSGCARPRWRGGEGRSHGLSLHQWKLLPLASVRASSSETAPAQRVRNLEPASSPIGTH</sequence>
<comment type="caution">
    <text evidence="2">The sequence shown here is derived from an EMBL/GenBank/DDBJ whole genome shotgun (WGS) entry which is preliminary data.</text>
</comment>
<dbReference type="EMBL" id="JAHDVG010000480">
    <property type="protein sequence ID" value="KAH1174331.1"/>
    <property type="molecule type" value="Genomic_DNA"/>
</dbReference>
<name>A0A9D4AZA5_9SAUR</name>
<dbReference type="AlphaFoldDB" id="A0A9D4AZA5"/>
<reference evidence="2" key="1">
    <citation type="submission" date="2021-09" db="EMBL/GenBank/DDBJ databases">
        <title>The genome of Mauremys mutica provides insights into the evolution of semi-aquatic lifestyle.</title>
        <authorList>
            <person name="Gong S."/>
            <person name="Gao Y."/>
        </authorList>
    </citation>
    <scope>NUCLEOTIDE SEQUENCE</scope>
    <source>
        <strain evidence="2">MM-2020</strain>
        <tissue evidence="2">Muscle</tissue>
    </source>
</reference>
<evidence type="ECO:0000256" key="1">
    <source>
        <dbReference type="SAM" id="MobiDB-lite"/>
    </source>
</evidence>
<proteinExistence type="predicted"/>
<dbReference type="Proteomes" id="UP000827986">
    <property type="component" value="Unassembled WGS sequence"/>
</dbReference>
<gene>
    <name evidence="2" type="ORF">KIL84_002475</name>
</gene>